<dbReference type="CDD" id="cd17074">
    <property type="entry name" value="Ubl_CysO_like"/>
    <property type="match status" value="1"/>
</dbReference>
<dbReference type="InterPro" id="IPR003749">
    <property type="entry name" value="ThiS/MoaD-like"/>
</dbReference>
<dbReference type="AlphaFoldDB" id="Q02B11"/>
<sequence>MAKVLIPTPLRQFTAKQDSVTVSGATVGEVLSALTTQFPDLRKQIFNDEGKLRSFVNVYLNDEDIRYLGKDATPAADADTLSLVPSIAGGAR</sequence>
<dbReference type="PANTHER" id="PTHR38031">
    <property type="entry name" value="SULFUR CARRIER PROTEIN SLR0821-RELATED"/>
    <property type="match status" value="1"/>
</dbReference>
<dbReference type="Pfam" id="PF02597">
    <property type="entry name" value="ThiS"/>
    <property type="match status" value="1"/>
</dbReference>
<protein>
    <submittedName>
        <fullName evidence="1">ThiamineS protein</fullName>
    </submittedName>
</protein>
<gene>
    <name evidence="1" type="ordered locus">Acid_0756</name>
</gene>
<organism evidence="1">
    <name type="scientific">Solibacter usitatus (strain Ellin6076)</name>
    <dbReference type="NCBI Taxonomy" id="234267"/>
    <lineage>
        <taxon>Bacteria</taxon>
        <taxon>Pseudomonadati</taxon>
        <taxon>Acidobacteriota</taxon>
        <taxon>Terriglobia</taxon>
        <taxon>Bryobacterales</taxon>
        <taxon>Solibacteraceae</taxon>
        <taxon>Candidatus Solibacter</taxon>
    </lineage>
</organism>
<accession>Q02B11</accession>
<evidence type="ECO:0000313" key="1">
    <source>
        <dbReference type="EMBL" id="ABJ81755.1"/>
    </source>
</evidence>
<dbReference type="STRING" id="234267.Acid_0756"/>
<reference evidence="1" key="1">
    <citation type="submission" date="2006-10" db="EMBL/GenBank/DDBJ databases">
        <title>Complete sequence of Solibacter usitatus Ellin6076.</title>
        <authorList>
            <consortium name="US DOE Joint Genome Institute"/>
            <person name="Copeland A."/>
            <person name="Lucas S."/>
            <person name="Lapidus A."/>
            <person name="Barry K."/>
            <person name="Detter J.C."/>
            <person name="Glavina del Rio T."/>
            <person name="Hammon N."/>
            <person name="Israni S."/>
            <person name="Dalin E."/>
            <person name="Tice H."/>
            <person name="Pitluck S."/>
            <person name="Thompson L.S."/>
            <person name="Brettin T."/>
            <person name="Bruce D."/>
            <person name="Han C."/>
            <person name="Tapia R."/>
            <person name="Gilna P."/>
            <person name="Schmutz J."/>
            <person name="Larimer F."/>
            <person name="Land M."/>
            <person name="Hauser L."/>
            <person name="Kyrpides N."/>
            <person name="Mikhailova N."/>
            <person name="Janssen P.H."/>
            <person name="Kuske C.R."/>
            <person name="Richardson P."/>
        </authorList>
    </citation>
    <scope>NUCLEOTIDE SEQUENCE</scope>
    <source>
        <strain evidence="1">Ellin6076</strain>
    </source>
</reference>
<dbReference type="EMBL" id="CP000473">
    <property type="protein sequence ID" value="ABJ81755.1"/>
    <property type="molecule type" value="Genomic_DNA"/>
</dbReference>
<dbReference type="HOGENOM" id="CLU_114601_1_0_0"/>
<dbReference type="InParanoid" id="Q02B11"/>
<dbReference type="OrthoDB" id="9156098at2"/>
<dbReference type="eggNOG" id="COG1977">
    <property type="taxonomic scope" value="Bacteria"/>
</dbReference>
<dbReference type="SUPFAM" id="SSF54285">
    <property type="entry name" value="MoaD/ThiS"/>
    <property type="match status" value="1"/>
</dbReference>
<dbReference type="Gene3D" id="3.10.20.30">
    <property type="match status" value="1"/>
</dbReference>
<dbReference type="InterPro" id="IPR016155">
    <property type="entry name" value="Mopterin_synth/thiamin_S_b"/>
</dbReference>
<dbReference type="NCBIfam" id="NF041918">
    <property type="entry name" value="SAMP1"/>
    <property type="match status" value="1"/>
</dbReference>
<proteinExistence type="predicted"/>
<dbReference type="PANTHER" id="PTHR38031:SF1">
    <property type="entry name" value="SULFUR CARRIER PROTEIN CYSO"/>
    <property type="match status" value="1"/>
</dbReference>
<name>Q02B11_SOLUE</name>
<dbReference type="InterPro" id="IPR052045">
    <property type="entry name" value="Sulfur_Carrier/Prot_Modifier"/>
</dbReference>
<dbReference type="KEGG" id="sus:Acid_0756"/>
<dbReference type="InterPro" id="IPR012675">
    <property type="entry name" value="Beta-grasp_dom_sf"/>
</dbReference>
<dbReference type="InterPro" id="IPR054834">
    <property type="entry name" value="SAMP1_3"/>
</dbReference>